<dbReference type="EMBL" id="JHEG04000001">
    <property type="protein sequence ID" value="KAF3888961.1"/>
    <property type="molecule type" value="Genomic_DNA"/>
</dbReference>
<name>A0A8S9T8S1_9CYAN</name>
<organism evidence="2 3">
    <name type="scientific">Tolypothrix bouteillei VB521301</name>
    <dbReference type="NCBI Taxonomy" id="1479485"/>
    <lineage>
        <taxon>Bacteria</taxon>
        <taxon>Bacillati</taxon>
        <taxon>Cyanobacteriota</taxon>
        <taxon>Cyanophyceae</taxon>
        <taxon>Nostocales</taxon>
        <taxon>Tolypothrichaceae</taxon>
        <taxon>Tolypothrix</taxon>
    </lineage>
</organism>
<dbReference type="SUPFAM" id="SSF52540">
    <property type="entry name" value="P-loop containing nucleoside triphosphate hydrolases"/>
    <property type="match status" value="2"/>
</dbReference>
<dbReference type="InterPro" id="IPR011646">
    <property type="entry name" value="KAP_P-loop"/>
</dbReference>
<reference evidence="2" key="1">
    <citation type="journal article" date="2015" name="Genome Announc.">
        <title>Draft Genome Sequence of Tolypothrix boutellei Strain VB521301.</title>
        <authorList>
            <person name="Chandrababunaidu M.M."/>
            <person name="Singh D."/>
            <person name="Sen D."/>
            <person name="Bhan S."/>
            <person name="Das S."/>
            <person name="Gupta A."/>
            <person name="Adhikary S.P."/>
            <person name="Tripathy S."/>
        </authorList>
    </citation>
    <scope>NUCLEOTIDE SEQUENCE</scope>
    <source>
        <strain evidence="2">VB521301</strain>
    </source>
</reference>
<accession>A0A8S9T8S1</accession>
<evidence type="ECO:0000259" key="1">
    <source>
        <dbReference type="Pfam" id="PF07693"/>
    </source>
</evidence>
<protein>
    <recommendedName>
        <fullName evidence="1">KAP NTPase domain-containing protein</fullName>
    </recommendedName>
</protein>
<reference evidence="2" key="2">
    <citation type="submission" date="2019-11" db="EMBL/GenBank/DDBJ databases">
        <title>Improved Assembly of Tolypothrix boutellei genome.</title>
        <authorList>
            <person name="Sarangi A.N."/>
            <person name="Mukherjee M."/>
            <person name="Ghosh S."/>
            <person name="Singh D."/>
            <person name="Das A."/>
            <person name="Kant S."/>
            <person name="Prusty A."/>
            <person name="Tripathy S."/>
        </authorList>
    </citation>
    <scope>NUCLEOTIDE SEQUENCE</scope>
    <source>
        <strain evidence="2">VB521301</strain>
    </source>
</reference>
<dbReference type="AlphaFoldDB" id="A0A8S9T8S1"/>
<dbReference type="RefSeq" id="WP_038090269.1">
    <property type="nucleotide sequence ID" value="NZ_JHEG04000001.1"/>
</dbReference>
<sequence length="604" mass="69032">MSSTDAFALFAQARKQCPNPFKLETVVADKEVWGEVLTNLPSLNQHIDAKIYDAIYEVQQKYSNKIGISIKGDRGTGKSHVIHRIWKHIEQKGECVFAYIGPFSNPKRINSHVRFYLASSFSNQDINGVTQWQKLAAAAISTLKDTEFEERYHPYIERCNTPNDLKKYIEENLQKDKLLEFFDELTEAILEKKPNIDFHFLRAILFLVLKNKKDAQIALAWIKGEDNPEIKKVCLPEFPSEEKEEKSIWMIQQICRISEIASFPVVICFDQLDCAGTDSDCGDSPAETVAKCIDQIYFLCSNVILICCVISDTWREIEQMGSGIPDRVGQWLVTAKPPAAEQIVELVKLRLDWFYKKNNLNAHDYPDLHPFQEDQIKKIANEAAGVRSLMKWCAEQFEQIEGRRPPNPINRKKTEFLDTYNDLLNRIYIPIKDDDKLATIIACAMRMIPNGGTENVVVTEVLINNNSLHELHLTVCGYDCLHQRNVKIGVRVCETTTGNTFNAVIRRLLDYSKHGITRGCLVRSTDIPRNWKVGNQLKDQLVNQQGGEVVVLKRNEIKPLVAIQTIYEQAENYCFDKNEVINIVKELRLVADNPLICQILSAPV</sequence>
<dbReference type="Pfam" id="PF07693">
    <property type="entry name" value="KAP_NTPase"/>
    <property type="match status" value="1"/>
</dbReference>
<evidence type="ECO:0000313" key="3">
    <source>
        <dbReference type="Proteomes" id="UP000029738"/>
    </source>
</evidence>
<gene>
    <name evidence="2" type="ORF">DA73_0400028375</name>
</gene>
<keyword evidence="3" id="KW-1185">Reference proteome</keyword>
<dbReference type="Gene3D" id="3.40.50.300">
    <property type="entry name" value="P-loop containing nucleotide triphosphate hydrolases"/>
    <property type="match status" value="1"/>
</dbReference>
<proteinExistence type="predicted"/>
<comment type="caution">
    <text evidence="2">The sequence shown here is derived from an EMBL/GenBank/DDBJ whole genome shotgun (WGS) entry which is preliminary data.</text>
</comment>
<dbReference type="Proteomes" id="UP000029738">
    <property type="component" value="Unassembled WGS sequence"/>
</dbReference>
<feature type="domain" description="KAP NTPase" evidence="1">
    <location>
        <begin position="46"/>
        <end position="116"/>
    </location>
</feature>
<evidence type="ECO:0000313" key="2">
    <source>
        <dbReference type="EMBL" id="KAF3888961.1"/>
    </source>
</evidence>
<dbReference type="InterPro" id="IPR027417">
    <property type="entry name" value="P-loop_NTPase"/>
</dbReference>